<feature type="compositionally biased region" description="Polar residues" evidence="1">
    <location>
        <begin position="271"/>
        <end position="319"/>
    </location>
</feature>
<dbReference type="AlphaFoldDB" id="A0AAD5Y9R4"/>
<gene>
    <name evidence="2" type="ORF">NLI96_g12592</name>
</gene>
<keyword evidence="3" id="KW-1185">Reference proteome</keyword>
<name>A0AAD5Y9R4_9APHY</name>
<feature type="region of interest" description="Disordered" evidence="1">
    <location>
        <begin position="271"/>
        <end position="346"/>
    </location>
</feature>
<evidence type="ECO:0000256" key="1">
    <source>
        <dbReference type="SAM" id="MobiDB-lite"/>
    </source>
</evidence>
<sequence>MTTVPEPVLDRIQVLVREDGRFGVEDPINWPQYFSIAYCHYPLISRQPSNPNDYRQPLWWRPTPHDFVPLHGSAVSNLGTLSPERRDTLRSLVNKMTTRISIMQRNTSPRHINFCDLSMRASMSCLSFPSTYRDLVVQVANVQRYWLEAEALLEYEDVYKKKLLSTNEYNDSHSAKPNTSVMGCYTSDPVAAFKLFNAGIPVWLIRSPQLFTKEVAVGEYVTTEKPHDVEIGTSGFGQQVYSGNVGERHHAAVSMGGHTYMDIPRIFLANPESTTTPASLPEGSSGSGNPQQTRQTGQPRNVPSTSSQSQHGSKVTTKLSTRDKRPAPYRSHGKRPSQATAAQLAVSRRDKFVEEARPLFPPQIPVWTECLARVDRQEKVLGQIGYFVPEPALLVGPSDVSRQLRYITNWLRAKDPWFHIVTHSVYKQGPIHQQWWRNYLNHLYLSEPVNVSTHSGKEKAEVFALFRALSPNDNVELSQGDAQFYGQPFTSLNQVRMCQEILWEVYEMGFRLELLELDRRIRPSPSTLYSRQGFEYERLNHISEIFGGGGTIRLEALPATNRGLASENPVDRVPALESFRQVLVRWPGVPPRLVQGRFTRQMPHQSIEELERVAVQFYLQQFFVHSSRAAIVPHRYPL</sequence>
<protein>
    <submittedName>
        <fullName evidence="2">Uncharacterized protein</fullName>
    </submittedName>
</protein>
<organism evidence="2 3">
    <name type="scientific">Meripilus lineatus</name>
    <dbReference type="NCBI Taxonomy" id="2056292"/>
    <lineage>
        <taxon>Eukaryota</taxon>
        <taxon>Fungi</taxon>
        <taxon>Dikarya</taxon>
        <taxon>Basidiomycota</taxon>
        <taxon>Agaricomycotina</taxon>
        <taxon>Agaricomycetes</taxon>
        <taxon>Polyporales</taxon>
        <taxon>Meripilaceae</taxon>
        <taxon>Meripilus</taxon>
    </lineage>
</organism>
<comment type="caution">
    <text evidence="2">The sequence shown here is derived from an EMBL/GenBank/DDBJ whole genome shotgun (WGS) entry which is preliminary data.</text>
</comment>
<dbReference type="EMBL" id="JANAWD010001122">
    <property type="protein sequence ID" value="KAJ3474206.1"/>
    <property type="molecule type" value="Genomic_DNA"/>
</dbReference>
<evidence type="ECO:0000313" key="2">
    <source>
        <dbReference type="EMBL" id="KAJ3474206.1"/>
    </source>
</evidence>
<evidence type="ECO:0000313" key="3">
    <source>
        <dbReference type="Proteomes" id="UP001212997"/>
    </source>
</evidence>
<accession>A0AAD5Y9R4</accession>
<dbReference type="Proteomes" id="UP001212997">
    <property type="component" value="Unassembled WGS sequence"/>
</dbReference>
<reference evidence="2" key="1">
    <citation type="submission" date="2022-07" db="EMBL/GenBank/DDBJ databases">
        <title>Genome Sequence of Physisporinus lineatus.</title>
        <authorList>
            <person name="Buettner E."/>
        </authorList>
    </citation>
    <scope>NUCLEOTIDE SEQUENCE</scope>
    <source>
        <strain evidence="2">VT162</strain>
    </source>
</reference>
<proteinExistence type="predicted"/>